<evidence type="ECO:0000313" key="2">
    <source>
        <dbReference type="Proteomes" id="UP000003163"/>
    </source>
</evidence>
<reference evidence="1 2" key="1">
    <citation type="submission" date="2011-08" db="EMBL/GenBank/DDBJ databases">
        <authorList>
            <person name="Liu Z.J."/>
            <person name="Shi F.L."/>
            <person name="Lu J.Q."/>
            <person name="Li M."/>
            <person name="Wang Z.L."/>
        </authorList>
    </citation>
    <scope>NUCLEOTIDE SEQUENCE [LARGE SCALE GENOMIC DNA]</scope>
    <source>
        <strain evidence="1 2">USNM 41457</strain>
    </source>
</reference>
<protein>
    <submittedName>
        <fullName evidence="1">Uncharacterized protein</fullName>
    </submittedName>
</protein>
<sequence length="166" mass="20219">MYDLQKNNTKNILYFEDEQDIFVSSDNFARCYKTSENQQKIVYKSGFSLPNEKALMKYLQNEKTMNKIEPKDFKSPIEQENWFRFLFFVLRDVKLIRYGNIRFINLMRDFKIIFEIFDDFLETDFRISNPEIRITEDKEKHGFYKLTFNKMENKKTILPLILSKNL</sequence>
<gene>
    <name evidence="1" type="ORF">EDEG_01120</name>
</gene>
<keyword evidence="2" id="KW-1185">Reference proteome</keyword>
<evidence type="ECO:0000313" key="1">
    <source>
        <dbReference type="EMBL" id="EJW04672.1"/>
    </source>
</evidence>
<dbReference type="HOGENOM" id="CLU_1602689_0_0_1"/>
<organism evidence="1 2">
    <name type="scientific">Edhazardia aedis (strain USNM 41457)</name>
    <name type="common">Microsporidian parasite</name>
    <dbReference type="NCBI Taxonomy" id="1003232"/>
    <lineage>
        <taxon>Eukaryota</taxon>
        <taxon>Fungi</taxon>
        <taxon>Fungi incertae sedis</taxon>
        <taxon>Microsporidia</taxon>
        <taxon>Edhazardia</taxon>
    </lineage>
</organism>
<comment type="caution">
    <text evidence="1">The sequence shown here is derived from an EMBL/GenBank/DDBJ whole genome shotgun (WGS) entry which is preliminary data.</text>
</comment>
<dbReference type="EMBL" id="AFBI03000015">
    <property type="protein sequence ID" value="EJW04672.1"/>
    <property type="molecule type" value="Genomic_DNA"/>
</dbReference>
<dbReference type="Proteomes" id="UP000003163">
    <property type="component" value="Unassembled WGS sequence"/>
</dbReference>
<reference evidence="2" key="2">
    <citation type="submission" date="2015-07" db="EMBL/GenBank/DDBJ databases">
        <title>Contrasting host-pathogen interactions and genome evolution in two generalist and specialist microsporidian pathogens of mosquitoes.</title>
        <authorList>
            <consortium name="The Broad Institute Genomics Platform"/>
            <consortium name="The Broad Institute Genome Sequencing Center for Infectious Disease"/>
            <person name="Cuomo C.A."/>
            <person name="Sanscrainte N.D."/>
            <person name="Goldberg J.M."/>
            <person name="Heiman D."/>
            <person name="Young S."/>
            <person name="Zeng Q."/>
            <person name="Becnel J.J."/>
            <person name="Birren B.W."/>
        </authorList>
    </citation>
    <scope>NUCLEOTIDE SEQUENCE [LARGE SCALE GENOMIC DNA]</scope>
    <source>
        <strain evidence="2">USNM 41457</strain>
    </source>
</reference>
<dbReference type="VEuPathDB" id="MicrosporidiaDB:EDEG_01120"/>
<proteinExistence type="predicted"/>
<dbReference type="InParanoid" id="J9DTQ5"/>
<accession>J9DTQ5</accession>
<dbReference type="AlphaFoldDB" id="J9DTQ5"/>
<name>J9DTQ5_EDHAE</name>